<gene>
    <name evidence="2" type="ORF">I7412_07305</name>
</gene>
<keyword evidence="3" id="KW-1185">Reference proteome</keyword>
<dbReference type="Pfam" id="PF01323">
    <property type="entry name" value="DSBA"/>
    <property type="match status" value="1"/>
</dbReference>
<dbReference type="PANTHER" id="PTHR13887:SF41">
    <property type="entry name" value="THIOREDOXIN SUPERFAMILY PROTEIN"/>
    <property type="match status" value="1"/>
</dbReference>
<protein>
    <submittedName>
        <fullName evidence="2">DsbA family oxidoreductase</fullName>
    </submittedName>
</protein>
<dbReference type="PANTHER" id="PTHR13887">
    <property type="entry name" value="GLUTATHIONE S-TRANSFERASE KAPPA"/>
    <property type="match status" value="1"/>
</dbReference>
<dbReference type="Gene3D" id="3.40.30.10">
    <property type="entry name" value="Glutaredoxin"/>
    <property type="match status" value="1"/>
</dbReference>
<dbReference type="Proteomes" id="UP000604475">
    <property type="component" value="Unassembled WGS sequence"/>
</dbReference>
<sequence length="220" mass="23619">MLLIDIWSDVACPFCYIGKRSFEGALATFEHADEVEVSWHSFELDPDAPTTPAGGIHELLATKYGVSVEQAVAMNERVSAMAATVGLAFDFAALKPTSTFAAHRVLKYAATEDLEAAAAEELFASYFTRGANLADPDELADAMAVLGLDRSRVRAIAAGTEFTDQVRADEARARRLGISGVPYFLVQSRYAISGAQSRETFEKALGRAWELATATADAAS</sequence>
<name>A0A937RAP0_9ACTN</name>
<organism evidence="2 3">
    <name type="scientific">Frankia nepalensis</name>
    <dbReference type="NCBI Taxonomy" id="1836974"/>
    <lineage>
        <taxon>Bacteria</taxon>
        <taxon>Bacillati</taxon>
        <taxon>Actinomycetota</taxon>
        <taxon>Actinomycetes</taxon>
        <taxon>Frankiales</taxon>
        <taxon>Frankiaceae</taxon>
        <taxon>Frankia</taxon>
    </lineage>
</organism>
<evidence type="ECO:0000313" key="3">
    <source>
        <dbReference type="Proteomes" id="UP000604475"/>
    </source>
</evidence>
<accession>A0A937RAP0</accession>
<dbReference type="CDD" id="cd03024">
    <property type="entry name" value="DsbA_FrnE"/>
    <property type="match status" value="1"/>
</dbReference>
<dbReference type="AlphaFoldDB" id="A0A937RAP0"/>
<evidence type="ECO:0000313" key="2">
    <source>
        <dbReference type="EMBL" id="MBL7626975.1"/>
    </source>
</evidence>
<dbReference type="InterPro" id="IPR036249">
    <property type="entry name" value="Thioredoxin-like_sf"/>
</dbReference>
<feature type="domain" description="DSBA-like thioredoxin" evidence="1">
    <location>
        <begin position="4"/>
        <end position="205"/>
    </location>
</feature>
<dbReference type="SUPFAM" id="SSF52833">
    <property type="entry name" value="Thioredoxin-like"/>
    <property type="match status" value="1"/>
</dbReference>
<dbReference type="InterPro" id="IPR001853">
    <property type="entry name" value="DSBA-like_thioredoxin_dom"/>
</dbReference>
<comment type="caution">
    <text evidence="2">The sequence shown here is derived from an EMBL/GenBank/DDBJ whole genome shotgun (WGS) entry which is preliminary data.</text>
</comment>
<dbReference type="EMBL" id="JAEACQ010000153">
    <property type="protein sequence ID" value="MBL7626975.1"/>
    <property type="molecule type" value="Genomic_DNA"/>
</dbReference>
<dbReference type="GO" id="GO:0016491">
    <property type="term" value="F:oxidoreductase activity"/>
    <property type="evidence" value="ECO:0007669"/>
    <property type="project" value="InterPro"/>
</dbReference>
<evidence type="ECO:0000259" key="1">
    <source>
        <dbReference type="Pfam" id="PF01323"/>
    </source>
</evidence>
<reference evidence="2" key="1">
    <citation type="submission" date="2020-12" db="EMBL/GenBank/DDBJ databases">
        <title>Genomic characterization of non-nitrogen-fixing Frankia strains.</title>
        <authorList>
            <person name="Carlos-Shanley C."/>
            <person name="Guerra T."/>
            <person name="Hahn D."/>
        </authorList>
    </citation>
    <scope>NUCLEOTIDE SEQUENCE</scope>
    <source>
        <strain evidence="2">CN6</strain>
    </source>
</reference>
<proteinExistence type="predicted"/>
<dbReference type="RefSeq" id="WP_203002786.1">
    <property type="nucleotide sequence ID" value="NZ_JADWYU010000197.1"/>
</dbReference>